<gene>
    <name evidence="4" type="ORF">ACJ72_03076</name>
</gene>
<dbReference type="STRING" id="1658172.A0A1B7P0M6"/>
<keyword evidence="5" id="KW-1185">Reference proteome</keyword>
<comment type="similarity">
    <text evidence="2">Belongs to the FMP52 family.</text>
</comment>
<evidence type="ECO:0000313" key="4">
    <source>
        <dbReference type="EMBL" id="OAX82571.1"/>
    </source>
</evidence>
<accession>A0A1B7P0M6</accession>
<dbReference type="EMBL" id="LGUA01000286">
    <property type="protein sequence ID" value="OAX82571.1"/>
    <property type="molecule type" value="Genomic_DNA"/>
</dbReference>
<evidence type="ECO:0000256" key="1">
    <source>
        <dbReference type="ARBA" id="ARBA00004450"/>
    </source>
</evidence>
<dbReference type="Proteomes" id="UP000091918">
    <property type="component" value="Unassembled WGS sequence"/>
</dbReference>
<dbReference type="GO" id="GO:0051170">
    <property type="term" value="P:import into nucleus"/>
    <property type="evidence" value="ECO:0007669"/>
    <property type="project" value="TreeGrafter"/>
</dbReference>
<dbReference type="SUPFAM" id="SSF51735">
    <property type="entry name" value="NAD(P)-binding Rossmann-fold domains"/>
    <property type="match status" value="1"/>
</dbReference>
<dbReference type="AlphaFoldDB" id="A0A1B7P0M6"/>
<keyword evidence="3" id="KW-0472">Membrane</keyword>
<keyword evidence="3" id="KW-0496">Mitochondrion</keyword>
<proteinExistence type="inferred from homology"/>
<dbReference type="PANTHER" id="PTHR14097:SF7">
    <property type="entry name" value="OXIDOREDUCTASE HTATIP2"/>
    <property type="match status" value="1"/>
</dbReference>
<dbReference type="PANTHER" id="PTHR14097">
    <property type="entry name" value="OXIDOREDUCTASE HTATIP2"/>
    <property type="match status" value="1"/>
</dbReference>
<evidence type="ECO:0008006" key="6">
    <source>
        <dbReference type="Google" id="ProtNLM"/>
    </source>
</evidence>
<sequence>MPGCRRRTEPSLTPALEYKTNKLDNCCCGILLSHPSVAPEYYSILFFVWTSTIPTILPSKKNTGQLNFTSHYQFDYQPYFTPHELSPPFHSVLPSLTISLPPSITTFSCPPSPSPTTWSSHLRTGTIPPAEIFFSTLATTRANAGGLAAQRALEHDANLELARAAKEAGAKVYVLVSAVGANASSRFPYLKLKGDIEESILALGFERTVILRPQMIDGQREERRLVEGVVRGIARVAGSVSKPWLKDWWSQDAEEIARAAVSAGVRAWKAVGEGGGRAGD</sequence>
<name>A0A1B7P0M6_9EURO</name>
<protein>
    <recommendedName>
        <fullName evidence="6">NAD(P)-binding domain-containing protein</fullName>
    </recommendedName>
</protein>
<evidence type="ECO:0000313" key="5">
    <source>
        <dbReference type="Proteomes" id="UP000091918"/>
    </source>
</evidence>
<dbReference type="OrthoDB" id="430436at2759"/>
<reference evidence="4 5" key="1">
    <citation type="submission" date="2015-07" db="EMBL/GenBank/DDBJ databases">
        <title>Emmonsia species relationships and genome sequence.</title>
        <authorList>
            <person name="Cuomo C.A."/>
            <person name="Schwartz I.S."/>
            <person name="Kenyon C."/>
            <person name="de Hoog G.S."/>
            <person name="Govender N.P."/>
            <person name="Botha A."/>
            <person name="Moreno L."/>
            <person name="de Vries M."/>
            <person name="Munoz J.F."/>
            <person name="Stielow J.B."/>
        </authorList>
    </citation>
    <scope>NUCLEOTIDE SEQUENCE [LARGE SCALE GENOMIC DNA]</scope>
    <source>
        <strain evidence="4 5">CBS 136260</strain>
    </source>
</reference>
<dbReference type="GO" id="GO:0005741">
    <property type="term" value="C:mitochondrial outer membrane"/>
    <property type="evidence" value="ECO:0007669"/>
    <property type="project" value="UniProtKB-SubCell"/>
</dbReference>
<dbReference type="InterPro" id="IPR036291">
    <property type="entry name" value="NAD(P)-bd_dom_sf"/>
</dbReference>
<keyword evidence="3" id="KW-1000">Mitochondrion outer membrane</keyword>
<dbReference type="Gene3D" id="3.40.50.720">
    <property type="entry name" value="NAD(P)-binding Rossmann-like Domain"/>
    <property type="match status" value="1"/>
</dbReference>
<evidence type="ECO:0000256" key="3">
    <source>
        <dbReference type="ARBA" id="ARBA00022787"/>
    </source>
</evidence>
<comment type="caution">
    <text evidence="4">The sequence shown here is derived from an EMBL/GenBank/DDBJ whole genome shotgun (WGS) entry which is preliminary data.</text>
</comment>
<evidence type="ECO:0000256" key="2">
    <source>
        <dbReference type="ARBA" id="ARBA00006617"/>
    </source>
</evidence>
<organism evidence="4 5">
    <name type="scientific">Emergomyces africanus</name>
    <dbReference type="NCBI Taxonomy" id="1955775"/>
    <lineage>
        <taxon>Eukaryota</taxon>
        <taxon>Fungi</taxon>
        <taxon>Dikarya</taxon>
        <taxon>Ascomycota</taxon>
        <taxon>Pezizomycotina</taxon>
        <taxon>Eurotiomycetes</taxon>
        <taxon>Eurotiomycetidae</taxon>
        <taxon>Onygenales</taxon>
        <taxon>Ajellomycetaceae</taxon>
        <taxon>Emergomyces</taxon>
    </lineage>
</organism>
<comment type="subcellular location">
    <subcellularLocation>
        <location evidence="1">Mitochondrion outer membrane</location>
        <topology evidence="1">Peripheral membrane protein</topology>
    </subcellularLocation>
</comment>